<dbReference type="PROSITE" id="PS00018">
    <property type="entry name" value="EF_HAND_1"/>
    <property type="match status" value="2"/>
</dbReference>
<dbReference type="GO" id="GO:0005509">
    <property type="term" value="F:calcium ion binding"/>
    <property type="evidence" value="ECO:0007669"/>
    <property type="project" value="InterPro"/>
</dbReference>
<dbReference type="SUPFAM" id="SSF49313">
    <property type="entry name" value="Cadherin-like"/>
    <property type="match status" value="2"/>
</dbReference>
<feature type="region of interest" description="Disordered" evidence="1">
    <location>
        <begin position="2054"/>
        <end position="2076"/>
    </location>
</feature>
<evidence type="ECO:0000313" key="4">
    <source>
        <dbReference type="Proteomes" id="UP000528457"/>
    </source>
</evidence>
<feature type="compositionally biased region" description="Polar residues" evidence="1">
    <location>
        <begin position="1841"/>
        <end position="1857"/>
    </location>
</feature>
<dbReference type="Gene3D" id="2.60.40.60">
    <property type="entry name" value="Cadherins"/>
    <property type="match status" value="1"/>
</dbReference>
<organism evidence="3 4">
    <name type="scientific">Pseudoteredinibacter isoporae</name>
    <dbReference type="NCBI Taxonomy" id="570281"/>
    <lineage>
        <taxon>Bacteria</taxon>
        <taxon>Pseudomonadati</taxon>
        <taxon>Pseudomonadota</taxon>
        <taxon>Gammaproteobacteria</taxon>
        <taxon>Cellvibrionales</taxon>
        <taxon>Cellvibrionaceae</taxon>
        <taxon>Pseudoteredinibacter</taxon>
    </lineage>
</organism>
<dbReference type="Pfam" id="PF17936">
    <property type="entry name" value="Big_6"/>
    <property type="match status" value="1"/>
</dbReference>
<dbReference type="PROSITE" id="PS50268">
    <property type="entry name" value="CADHERIN_2"/>
    <property type="match status" value="1"/>
</dbReference>
<feature type="region of interest" description="Disordered" evidence="1">
    <location>
        <begin position="2614"/>
        <end position="2636"/>
    </location>
</feature>
<dbReference type="InterPro" id="IPR047777">
    <property type="entry name" value="LapA-like_RM"/>
</dbReference>
<name>A0A7X0MWP4_9GAMM</name>
<proteinExistence type="predicted"/>
<gene>
    <name evidence="3" type="ORF">HNR48_003216</name>
</gene>
<dbReference type="InterPro" id="IPR018247">
    <property type="entry name" value="EF_Hand_1_Ca_BS"/>
</dbReference>
<comment type="caution">
    <text evidence="3">The sequence shown here is derived from an EMBL/GenBank/DDBJ whole genome shotgun (WGS) entry which is preliminary data.</text>
</comment>
<feature type="region of interest" description="Disordered" evidence="1">
    <location>
        <begin position="3506"/>
        <end position="3525"/>
    </location>
</feature>
<evidence type="ECO:0000256" key="1">
    <source>
        <dbReference type="SAM" id="MobiDB-lite"/>
    </source>
</evidence>
<dbReference type="InParanoid" id="A0A7X0MWP4"/>
<dbReference type="GO" id="GO:0007156">
    <property type="term" value="P:homophilic cell adhesion via plasma membrane adhesion molecules"/>
    <property type="evidence" value="ECO:0007669"/>
    <property type="project" value="InterPro"/>
</dbReference>
<dbReference type="Gene3D" id="2.60.40.10">
    <property type="entry name" value="Immunoglobulins"/>
    <property type="match status" value="25"/>
</dbReference>
<evidence type="ECO:0000259" key="2">
    <source>
        <dbReference type="PROSITE" id="PS50268"/>
    </source>
</evidence>
<feature type="compositionally biased region" description="Polar residues" evidence="1">
    <location>
        <begin position="2360"/>
        <end position="2379"/>
    </location>
</feature>
<dbReference type="EMBL" id="JACHHT010000002">
    <property type="protein sequence ID" value="MBB6522931.1"/>
    <property type="molecule type" value="Genomic_DNA"/>
</dbReference>
<dbReference type="GO" id="GO:0016020">
    <property type="term" value="C:membrane"/>
    <property type="evidence" value="ECO:0007669"/>
    <property type="project" value="InterPro"/>
</dbReference>
<feature type="compositionally biased region" description="Polar residues" evidence="1">
    <location>
        <begin position="2064"/>
        <end position="2076"/>
    </location>
</feature>
<dbReference type="NCBIfam" id="NF033510">
    <property type="entry name" value="Ca_tandemer"/>
    <property type="match status" value="13"/>
</dbReference>
<protein>
    <recommendedName>
        <fullName evidence="2">Cadherin domain-containing protein</fullName>
    </recommendedName>
</protein>
<dbReference type="NCBIfam" id="NF033682">
    <property type="entry name" value="retention_LapA"/>
    <property type="match status" value="1"/>
</dbReference>
<reference evidence="3 4" key="1">
    <citation type="submission" date="2020-08" db="EMBL/GenBank/DDBJ databases">
        <title>Genomic Encyclopedia of Type Strains, Phase IV (KMG-IV): sequencing the most valuable type-strain genomes for metagenomic binning, comparative biology and taxonomic classification.</title>
        <authorList>
            <person name="Goeker M."/>
        </authorList>
    </citation>
    <scope>NUCLEOTIDE SEQUENCE [LARGE SCALE GENOMIC DNA]</scope>
    <source>
        <strain evidence="3 4">DSM 22368</strain>
    </source>
</reference>
<feature type="region of interest" description="Disordered" evidence="1">
    <location>
        <begin position="2360"/>
        <end position="2380"/>
    </location>
</feature>
<dbReference type="Proteomes" id="UP000528457">
    <property type="component" value="Unassembled WGS sequence"/>
</dbReference>
<dbReference type="InterPro" id="IPR044016">
    <property type="entry name" value="Big_13"/>
</dbReference>
<evidence type="ECO:0000313" key="3">
    <source>
        <dbReference type="EMBL" id="MBB6522931.1"/>
    </source>
</evidence>
<feature type="compositionally biased region" description="Polar residues" evidence="1">
    <location>
        <begin position="3182"/>
        <end position="3195"/>
    </location>
</feature>
<feature type="compositionally biased region" description="Polar residues" evidence="1">
    <location>
        <begin position="2623"/>
        <end position="2636"/>
    </location>
</feature>
<dbReference type="InterPro" id="IPR002126">
    <property type="entry name" value="Cadherin-like_dom"/>
</dbReference>
<sequence length="4413" mass="452999">MVDLSIGVSAQNLSSAGVVVAIQGAVDNLTNGESLQLGVPIHLGDSLHTSDNASVVVRFLTGGALALGANQSVLIDESLIERLKQQGSQTPDQEESIDFASLIEAIERGESIEELLPPTAAGDDGGAGGSALAGGVRFEYTGGQVLPVTGFDSSSASQFDSNAATSIDNSTDDLGIPAPGALGFITVVQDINGDGFINVTENDGQVTVTIELPDNLFPGSTVVVNGVEADITQADIDAGSISVNLPLPADGETIDIIATPFNPAGTAGDSVSTTITIDISEPLLTIDPLPPGNDTAPTISGTGEPGNVVTVTDPDGNVIGTTTVDPEGGWQVTPANPIEEPGTQITVTTEDPAGNSTTLVEDIVIDTTAPGGGTEKPTVSIPEAQDGVNKEEFDDGIQVQVGLPSGTEPGDEIIVTVTTPDGETTEMTFPVNPDGAGNQEITIPVNALPSPPDGNYTIEVTVVDPVGNESLPSDPVSISVDTTAPGEIAPGVPGDIPAPIVTIPEAVDSVDEQELADGVQVQVVLPTGTEPGDTVTVSVSLPDGSTETIDYAVSPNDGASVEITVPTNILPEPPDGDYQVTVVVTDQSGNVGESSDTVPFTVDTVDLTAPPSPQISFVEDTNKDGYVNFEESSANTDGEVDVVITLASGTPLGSTLLVIIDGNEASIPVTAVILSQGQTTITVPQPDDGSELTVSARVTAPNGVDSPEVEGSLLIDVTDFKGASPALSVELLTDANDDGSITSSELLSSNQTGTVEVLINLPEGSRAGDKLIISATGQSPREIIVSDADISAGRVEIAVDALDHGQTLEVTAQIFDAAGNQSDEVRDSATMDLQPMGAPLVVFVDDSSGNGEVNNDEVAGKTELTVDIILPSDVEPGDKVIVDVNGVETEVPLTQQMVDDKKITVMVPTPDDGETVTVKAKVEDAAGEQGPEGENEVTAKTPDLNTGLSVSVVEDSDDDGVLTQAELGGASIITADVQLPPDASEGDTLVLEVNGNPRTITLTNNDIQNGSVAVEVPAPAPNQTVEFSAEIHDDAGNSSDPVSDSVNMESVTVAGAPSIKFIDDSDGDGYLNEDEANGLSDLSVEFTLPSGLSAGDELVHQVDGGTEVRTTLTQADIDAGLVSVSIPVPQDGQTLEVAAYVEQSGVAGPSTEASISVDTSDLSNGLDVTIVEDSNNDGRLSASEAQGSLSVRVELPADAEAGDTLVLNDNNGAPRVVTVSDAQIAAGEVLVDYPMPAEGTLFEVTAKLNDAAGNTSLEVNDSVEVDTNGLSAPQIRIVDDNAPDDGVLNDAELSGKSDITVEVTLPIGVEVGDTLVYQVDGGPEQSQVITQDQIDAGLVEVSLPVPPDGSTLELEASVTDSAGNPGEKSNLEVTTDTSDLNTNLSLTILEDTNNNGVISIQEQNGAIDVRVNLPLGAQAGDSLRVEAAANTPTLVTLTAEHIADGYVDLALNSVSQGNDFVVSASVSDAAGNVSDPVTATALVEGQTQAKPSIRIVEDADGDGKITLNEIQGQVDVEVTLPATVRVGDSVVLKASNGEEFSEVVSQADLDRGSITFEVSPVADGETLSLESYIEDANGSAGESANESVEFATSASAAPVVTGIVDDVEPVAGTLQSGETSNDSRPVLEGLGESGDTINVFQDGNLIGKTTVQPNGTWQFEVPELSDGDFVFTASSTDQNGNESSQTAPFEFTLDTRTPSVIENFVGTDDVGRVTGPIANGSTIDDAAPTFSGEVQASEQTAGSTVTLIVRDENDNIVQTIEDIPLTQGANPGDPATWEATPEPALANGNYKVSAEVVDPAGNTSSETAPIEFTVDTTTPGAPSIVRVIDNEPTGEEEISHQGITNDTTPTVEGTGPNNAKVTLYSADPSGLTDAEKAAITLGSFDTGSDGNWSITPSALPDGNHTFYADAEAANGEISPATGPYSIEIDSSIPTPPDVGAPGVLIAEDDQGAVTGPINNGDTTDDSNPRLHGQVSEPNGQVTIIIDGGTPNETTATVDADDQGNWEYTPSLGDGEHTVQIAVTDEAGNGPSAPSDPLTFTVDTSGVTVSIDKAVDDVPTPGAPANSTEDISDGGLTNDNMPMIVGSAKVGAEVTLEVNGQTYGPVTADGNGQWQIQITDALPEGQVTFTATAQDATGNDVIDTFVLDVDTTASAEPIINNAQDNVGEVQGVLNDGDSTDDNVPQLNGTGTPGETIRIHQDGNVVDEVTVQPDGSWTYTPTTALPEGEYEFTATTVDEAGNESNPSDGFTVIVDRTAPEPIENFVGTDDVGRVTGPIANGSTIDDAAPTFSGEVQASEADAGSTITLIVRDENDNIVQTIEDIPLTQGVNPGDPATWEATPEPALTNGGYKVSAEIVDPAGNTSSETSPIEFTVDTTTPGAPSIVRVIDNEPTGEEEISHLGITNDTTPTVEGTGPNNAKVTLYSADPSGLTDAEKTAITLGTFDTGSDGNWSITPSALPDGDYTFYADAEAANGEISPSTGPYSITVDSSVPTPPDVGTPGVLIAEDDQGAVTGPINNGDTTDDSNPRLHGQVSEPNGQVTIIIDEGTPNETTATVDADDQGNWEYTPSLGDGEHTVQIAVTDEAGNGPSAPSDPLTFTVDTSGVTVSIDKAVDDVPAPGEPANSTSDISDGGLTNDNMPLIVGSAKIGSEVTLEVNGQTYGPVTADGNGQWQIQITDALPEGQVTFTATAQDATGNDVTDTFVLDVDTTASTQPVINNAQDNVGEVQGVLNDGDSTDDNVPQLNGTGTPGETIRIHQDGNVVDEVTVQPDGSWTYTPTTALPEGEYEFTATTVDEAGNESDPSDGFTVIVDRTAPEPIENFVGTDDVGRVTGPIANGSTIDDAAPTFSGEVQASEADAGSTITLIVRDENDNIVQTIEDIPLVAGPTSGDPATWEATPEPALTNGNYKVSAEVVDPAGNTSSETAPIEFTVDTTTPGAPSIVRVIDNEPTGEEEISHLGITNDTTPTVEGTGPNNAKVTLYSADPSGLSDAEKAAITLGTFDTGSDGNWSITPSALPDGDYTFYADAEAANGEISPSTGPYSITVDSSVPTPPDVGSPGVLIAEDDQGAVTGPINNGDTTDDSNPRLHGQVSEPNGQVTIIIDGGTPNETTATVDADDQGNWEYTPSLGDGPHTVQIAVTDEAGNGPSAPSDPLTFTVDTSGVTVSIDKAVDDVPAPGEPANSTSDISDGGLTNDNMPLIVGSAKIGSEVTLEVNGQTYGPVTADGNGQWQIQITDALPEGQVTFTATAQDATGNDVTDTFTLEIDTTASTQPVINNAQDNVGEVQGVLNDGDSTDDNVPQLNGTGTPGETIRIHQDGNVVDEVTVQPDGSWTYTPTTALPEGEYEFTATTVDDAGNESAPSDGFTIIVDRTAPEPIENFIGTDDVGQVTGPIADNSTIDDVTPTFSGEVQASEADAGSTVTLIVRDENDNIIQTIEDIPLTQGANPGDPATWEATPNPALDSGSYKVSAEIVDSAGNVSPETAPLNFTVDISSVSVNIEKAVDDVPASGQPAGSTEDIGDGGLTNDSTPLIVGTAKANSEVTLLVDGVSYGPVTADSNGQWQIPVTTALPDGTATFTATARDSAGNEASDTFTLEIDTTTPAAPLTLQGYDDQGVVTGNIVQGSTIDDAAPVFSGQAEPGATVHIYNNDQNGNQVRLGTTTADANGDWSLEVPLHFEANVEIPYSITVTQVDEAGNGESDPSAALNFILKGEIDIGIGGDFGVNDIDNDENTVSSEGVSGDNVGITAAPENLGTGDVVIQYSLTAGNTNGLFQIHNPTGVVSLARDATDADIGTYEVSITALTLQGETATDTFTINVTGNTVIDIIGALELRDRDDTANVITDAENAGDGVGITATVDRVQNGEVPIGYTLTSNPNNLFEIAPNGEITLARDVSASDVGSYDIEVNVITNQGRQASETFTVTVNGNTTLEPLSDNDTDSNAVYSNAAAGSLVGLTAIANDPDSNHTVSYQLGDNANGLFEIDSETGVVTLSRSVESSDLGDQVITVIAESSDGSSQQEDFTINVADPTYETSSNVLSGQWSGDAVANGSAQTLAGGSETSGTTSFTAVAGQNYDLSATLSVNEQTGAIDVAQVEVLDPDGNVVESQALQFNGNAESTVNISIAADSAGEYTVRVRNTAANNGLDRDLSIDTIAVAGADASRLITPLVLDLDGDGTETLSMAEGVRFDMNADGKLDATGWVASDDALLVYDRNGDQMINDGSELFGAATRKADGSLARDGFEALRELDSNADGVFDAADDHYSKLQLWQDLNSDGQVQNGELLALEDAGVISINLDANSNGTVDHGNIIGLSSSYRDADGNEHRVDDVWFAYDSGISDSVVSPGAGSLDIQDLVANGDSDILPESHNSIADIENAGFIAPQESADIEGLMTMEGFDSTVSNLEDAQKILLDF</sequence>
<dbReference type="CDD" id="cd11304">
    <property type="entry name" value="Cadherin_repeat"/>
    <property type="match status" value="2"/>
</dbReference>
<dbReference type="Pfam" id="PF19077">
    <property type="entry name" value="Big_13"/>
    <property type="match status" value="20"/>
</dbReference>
<dbReference type="InterPro" id="IPR041498">
    <property type="entry name" value="Big_6"/>
</dbReference>
<feature type="region of interest" description="Disordered" evidence="1">
    <location>
        <begin position="3173"/>
        <end position="3195"/>
    </location>
</feature>
<dbReference type="InterPro" id="IPR013783">
    <property type="entry name" value="Ig-like_fold"/>
</dbReference>
<dbReference type="InterPro" id="IPR015919">
    <property type="entry name" value="Cadherin-like_sf"/>
</dbReference>
<keyword evidence="4" id="KW-1185">Reference proteome</keyword>
<feature type="region of interest" description="Disordered" evidence="1">
    <location>
        <begin position="1834"/>
        <end position="1857"/>
    </location>
</feature>
<dbReference type="RefSeq" id="WP_167202786.1">
    <property type="nucleotide sequence ID" value="NZ_JAAONY010000002.1"/>
</dbReference>
<feature type="domain" description="Cadherin" evidence="2">
    <location>
        <begin position="3936"/>
        <end position="4038"/>
    </location>
</feature>
<accession>A0A7X0MWP4</accession>